<dbReference type="PANTHER" id="PTHR37422">
    <property type="entry name" value="TEICHURONIC ACID BIOSYNTHESIS PROTEIN TUAE"/>
    <property type="match status" value="1"/>
</dbReference>
<dbReference type="InterPro" id="IPR007016">
    <property type="entry name" value="O-antigen_ligase-rel_domated"/>
</dbReference>
<comment type="caution">
    <text evidence="7">The sequence shown here is derived from an EMBL/GenBank/DDBJ whole genome shotgun (WGS) entry which is preliminary data.</text>
</comment>
<dbReference type="EMBL" id="BART01008381">
    <property type="protein sequence ID" value="GAG53847.1"/>
    <property type="molecule type" value="Genomic_DNA"/>
</dbReference>
<evidence type="ECO:0000256" key="1">
    <source>
        <dbReference type="ARBA" id="ARBA00004141"/>
    </source>
</evidence>
<reference evidence="7" key="1">
    <citation type="journal article" date="2014" name="Front. Microbiol.">
        <title>High frequency of phylogenetically diverse reductive dehalogenase-homologous genes in deep subseafloor sedimentary metagenomes.</title>
        <authorList>
            <person name="Kawai M."/>
            <person name="Futagami T."/>
            <person name="Toyoda A."/>
            <person name="Takaki Y."/>
            <person name="Nishi S."/>
            <person name="Hori S."/>
            <person name="Arai W."/>
            <person name="Tsubouchi T."/>
            <person name="Morono Y."/>
            <person name="Uchiyama I."/>
            <person name="Ito T."/>
            <person name="Fujiyama A."/>
            <person name="Inagaki F."/>
            <person name="Takami H."/>
        </authorList>
    </citation>
    <scope>NUCLEOTIDE SEQUENCE</scope>
    <source>
        <strain evidence="7">Expedition CK06-06</strain>
    </source>
</reference>
<feature type="transmembrane region" description="Helical" evidence="5">
    <location>
        <begin position="28"/>
        <end position="45"/>
    </location>
</feature>
<sequence length="412" mass="47640">QLNPFDKAGAFELKTLFSTIADDFANKNIMAITILIKIPFVLFVFQNSKRILWKIISSLTLIPAISLVFILNARAAYIGIVLIFLIYVTAQTVFFFKLDKKMSGLRNISIVFFVLLLTSVVADKILSKYSENSVYGTVFERIKTINFKSSSGRIMYWKEGLNLFEDNFILGVGEGNFKIDFLEYRNLKLTDSLVYPRRLHNDFLETAIETGIFGGSCYLSMFFCLLIYFRRTQKRAENSFTKELAFLSLLAAAAYSVDAFFNFPMERSNIQVYFGMFMAVSVISYLGFDHRKDDHTEVGWLPVIWISTVIVLLAICYLNFISLKSSQFQYKYHKDKKTLKQKADDVAQQFPNFPTIDYTGQPIKTIKAIYYMKEKRFQEALDVLNKGKNPSPHFLMEDYLKVNIYTQMGRFD</sequence>
<dbReference type="InterPro" id="IPR051533">
    <property type="entry name" value="WaaL-like"/>
</dbReference>
<feature type="non-terminal residue" evidence="7">
    <location>
        <position position="412"/>
    </location>
</feature>
<accession>X0Z627</accession>
<evidence type="ECO:0000256" key="5">
    <source>
        <dbReference type="SAM" id="Phobius"/>
    </source>
</evidence>
<keyword evidence="4 5" id="KW-0472">Membrane</keyword>
<evidence type="ECO:0000313" key="7">
    <source>
        <dbReference type="EMBL" id="GAG53847.1"/>
    </source>
</evidence>
<feature type="transmembrane region" description="Helical" evidence="5">
    <location>
        <begin position="108"/>
        <end position="126"/>
    </location>
</feature>
<evidence type="ECO:0000259" key="6">
    <source>
        <dbReference type="Pfam" id="PF04932"/>
    </source>
</evidence>
<keyword evidence="3 5" id="KW-1133">Transmembrane helix</keyword>
<dbReference type="AlphaFoldDB" id="X0Z627"/>
<feature type="transmembrane region" description="Helical" evidence="5">
    <location>
        <begin position="77"/>
        <end position="96"/>
    </location>
</feature>
<feature type="transmembrane region" description="Helical" evidence="5">
    <location>
        <begin position="270"/>
        <end position="288"/>
    </location>
</feature>
<comment type="subcellular location">
    <subcellularLocation>
        <location evidence="1">Membrane</location>
        <topology evidence="1">Multi-pass membrane protein</topology>
    </subcellularLocation>
</comment>
<evidence type="ECO:0000256" key="2">
    <source>
        <dbReference type="ARBA" id="ARBA00022692"/>
    </source>
</evidence>
<dbReference type="PANTHER" id="PTHR37422:SF13">
    <property type="entry name" value="LIPOPOLYSACCHARIDE BIOSYNTHESIS PROTEIN PA4999-RELATED"/>
    <property type="match status" value="1"/>
</dbReference>
<feature type="transmembrane region" description="Helical" evidence="5">
    <location>
        <begin position="52"/>
        <end position="71"/>
    </location>
</feature>
<feature type="domain" description="O-antigen ligase-related" evidence="6">
    <location>
        <begin position="60"/>
        <end position="219"/>
    </location>
</feature>
<feature type="non-terminal residue" evidence="7">
    <location>
        <position position="1"/>
    </location>
</feature>
<evidence type="ECO:0000256" key="4">
    <source>
        <dbReference type="ARBA" id="ARBA00023136"/>
    </source>
</evidence>
<protein>
    <recommendedName>
        <fullName evidence="6">O-antigen ligase-related domain-containing protein</fullName>
    </recommendedName>
</protein>
<keyword evidence="2 5" id="KW-0812">Transmembrane</keyword>
<dbReference type="GO" id="GO:0016020">
    <property type="term" value="C:membrane"/>
    <property type="evidence" value="ECO:0007669"/>
    <property type="project" value="UniProtKB-SubCell"/>
</dbReference>
<dbReference type="Pfam" id="PF04932">
    <property type="entry name" value="Wzy_C"/>
    <property type="match status" value="1"/>
</dbReference>
<feature type="transmembrane region" description="Helical" evidence="5">
    <location>
        <begin position="300"/>
        <end position="320"/>
    </location>
</feature>
<feature type="transmembrane region" description="Helical" evidence="5">
    <location>
        <begin position="211"/>
        <end position="229"/>
    </location>
</feature>
<organism evidence="7">
    <name type="scientific">marine sediment metagenome</name>
    <dbReference type="NCBI Taxonomy" id="412755"/>
    <lineage>
        <taxon>unclassified sequences</taxon>
        <taxon>metagenomes</taxon>
        <taxon>ecological metagenomes</taxon>
    </lineage>
</organism>
<gene>
    <name evidence="7" type="ORF">S01H4_18866</name>
</gene>
<name>X0Z627_9ZZZZ</name>
<proteinExistence type="predicted"/>
<evidence type="ECO:0000256" key="3">
    <source>
        <dbReference type="ARBA" id="ARBA00022989"/>
    </source>
</evidence>